<keyword evidence="4" id="KW-1185">Reference proteome</keyword>
<dbReference type="Gene3D" id="2.40.128.110">
    <property type="entry name" value="Lipid/polyisoprenoid-binding, YceI-like"/>
    <property type="match status" value="1"/>
</dbReference>
<feature type="chain" id="PRO_5046003764" evidence="1">
    <location>
        <begin position="21"/>
        <end position="187"/>
    </location>
</feature>
<dbReference type="SMART" id="SM00867">
    <property type="entry name" value="YceI"/>
    <property type="match status" value="1"/>
</dbReference>
<evidence type="ECO:0000313" key="4">
    <source>
        <dbReference type="Proteomes" id="UP001549143"/>
    </source>
</evidence>
<feature type="signal peptide" evidence="1">
    <location>
        <begin position="1"/>
        <end position="20"/>
    </location>
</feature>
<name>A0ABV2KIW5_9HYPH</name>
<sequence>MVRTILLASVLALVSSPSFGESLSSAGGRYAIAPSSRIVFSVGQIGGGGIEGQFRQFSGTFIIDAARVSRSAVSFTLRPASVQAGQPRITSFLRSSAVFDVDNHPAITFRSIRVTQTGPRSAVVEGMLSARGVTRRENFNVALLRQQGRGVSFHVTGEVLRSPYGMDVGTPIYSNVVKFDMTVEGRR</sequence>
<dbReference type="Pfam" id="PF04264">
    <property type="entry name" value="YceI"/>
    <property type="match status" value="1"/>
</dbReference>
<dbReference type="PANTHER" id="PTHR34406:SF1">
    <property type="entry name" value="PROTEIN YCEI"/>
    <property type="match status" value="1"/>
</dbReference>
<protein>
    <submittedName>
        <fullName evidence="3">Polyisoprenoid-binding protein YceI</fullName>
    </submittedName>
</protein>
<comment type="caution">
    <text evidence="3">The sequence shown here is derived from an EMBL/GenBank/DDBJ whole genome shotgun (WGS) entry which is preliminary data.</text>
</comment>
<dbReference type="Proteomes" id="UP001549143">
    <property type="component" value="Unassembled WGS sequence"/>
</dbReference>
<evidence type="ECO:0000313" key="3">
    <source>
        <dbReference type="EMBL" id="MET3661016.1"/>
    </source>
</evidence>
<feature type="domain" description="Lipid/polyisoprenoid-binding YceI-like" evidence="2">
    <location>
        <begin position="29"/>
        <end position="186"/>
    </location>
</feature>
<dbReference type="PANTHER" id="PTHR34406">
    <property type="entry name" value="PROTEIN YCEI"/>
    <property type="match status" value="1"/>
</dbReference>
<dbReference type="RefSeq" id="WP_354150899.1">
    <property type="nucleotide sequence ID" value="NZ_JBEPMN010000003.1"/>
</dbReference>
<dbReference type="EMBL" id="JBEPMN010000003">
    <property type="protein sequence ID" value="MET3661016.1"/>
    <property type="molecule type" value="Genomic_DNA"/>
</dbReference>
<evidence type="ECO:0000259" key="2">
    <source>
        <dbReference type="SMART" id="SM00867"/>
    </source>
</evidence>
<keyword evidence="1" id="KW-0732">Signal</keyword>
<evidence type="ECO:0000256" key="1">
    <source>
        <dbReference type="SAM" id="SignalP"/>
    </source>
</evidence>
<dbReference type="InterPro" id="IPR036761">
    <property type="entry name" value="TTHA0802/YceI-like_sf"/>
</dbReference>
<organism evidence="3 4">
    <name type="scientific">Aquamicrobium ahrensii</name>
    <dbReference type="NCBI Taxonomy" id="469551"/>
    <lineage>
        <taxon>Bacteria</taxon>
        <taxon>Pseudomonadati</taxon>
        <taxon>Pseudomonadota</taxon>
        <taxon>Alphaproteobacteria</taxon>
        <taxon>Hyphomicrobiales</taxon>
        <taxon>Phyllobacteriaceae</taxon>
        <taxon>Aquamicrobium</taxon>
    </lineage>
</organism>
<reference evidence="3 4" key="1">
    <citation type="submission" date="2024-06" db="EMBL/GenBank/DDBJ databases">
        <title>Genomic Encyclopedia of Type Strains, Phase IV (KMG-IV): sequencing the most valuable type-strain genomes for metagenomic binning, comparative biology and taxonomic classification.</title>
        <authorList>
            <person name="Goeker M."/>
        </authorList>
    </citation>
    <scope>NUCLEOTIDE SEQUENCE [LARGE SCALE GENOMIC DNA]</scope>
    <source>
        <strain evidence="3 4">DSM 19730</strain>
    </source>
</reference>
<proteinExistence type="predicted"/>
<dbReference type="SUPFAM" id="SSF101874">
    <property type="entry name" value="YceI-like"/>
    <property type="match status" value="1"/>
</dbReference>
<dbReference type="InterPro" id="IPR007372">
    <property type="entry name" value="Lipid/polyisoprenoid-bd_YceI"/>
</dbReference>
<gene>
    <name evidence="3" type="ORF">ABID44_001331</name>
</gene>
<accession>A0ABV2KIW5</accession>